<evidence type="ECO:0000313" key="4">
    <source>
        <dbReference type="EMBL" id="OAQ28669.1"/>
    </source>
</evidence>
<dbReference type="Pfam" id="PF07282">
    <property type="entry name" value="Cas12f1-like_TNB"/>
    <property type="match status" value="1"/>
</dbReference>
<evidence type="ECO:0000313" key="5">
    <source>
        <dbReference type="Proteomes" id="UP000078512"/>
    </source>
</evidence>
<dbReference type="EMBL" id="KV442046">
    <property type="protein sequence ID" value="OAQ28669.1"/>
    <property type="molecule type" value="Genomic_DNA"/>
</dbReference>
<protein>
    <recommendedName>
        <fullName evidence="3">Cas12f1-like TNB domain-containing protein</fullName>
    </recommendedName>
</protein>
<reference evidence="4 5" key="1">
    <citation type="submission" date="2016-05" db="EMBL/GenBank/DDBJ databases">
        <title>Genome sequencing reveals origins of a unique bacterial endosymbiosis in the earliest lineages of terrestrial Fungi.</title>
        <authorList>
            <consortium name="DOE Joint Genome Institute"/>
            <person name="Uehling J."/>
            <person name="Gryganskyi A."/>
            <person name="Hameed K."/>
            <person name="Tschaplinski T."/>
            <person name="Misztal P."/>
            <person name="Wu S."/>
            <person name="Desiro A."/>
            <person name="Vande Pol N."/>
            <person name="Du Z.-Y."/>
            <person name="Zienkiewicz A."/>
            <person name="Zienkiewicz K."/>
            <person name="Morin E."/>
            <person name="Tisserant E."/>
            <person name="Splivallo R."/>
            <person name="Hainaut M."/>
            <person name="Henrissat B."/>
            <person name="Ohm R."/>
            <person name="Kuo A."/>
            <person name="Yan J."/>
            <person name="Lipzen A."/>
            <person name="Nolan M."/>
            <person name="Labutti K."/>
            <person name="Barry K."/>
            <person name="Goldstein A."/>
            <person name="Labbe J."/>
            <person name="Schadt C."/>
            <person name="Tuskan G."/>
            <person name="Grigoriev I."/>
            <person name="Martin F."/>
            <person name="Vilgalys R."/>
            <person name="Bonito G."/>
        </authorList>
    </citation>
    <scope>NUCLEOTIDE SEQUENCE [LARGE SCALE GENOMIC DNA]</scope>
    <source>
        <strain evidence="4 5">AG-77</strain>
    </source>
</reference>
<feature type="compositionally biased region" description="Low complexity" evidence="2">
    <location>
        <begin position="36"/>
        <end position="51"/>
    </location>
</feature>
<gene>
    <name evidence="4" type="ORF">K457DRAFT_1876519</name>
</gene>
<evidence type="ECO:0000256" key="1">
    <source>
        <dbReference type="ARBA" id="ARBA00023125"/>
    </source>
</evidence>
<dbReference type="AlphaFoldDB" id="A0A197JWK9"/>
<name>A0A197JWK9_9FUNG</name>
<dbReference type="Proteomes" id="UP000078512">
    <property type="component" value="Unassembled WGS sequence"/>
</dbReference>
<evidence type="ECO:0000259" key="3">
    <source>
        <dbReference type="Pfam" id="PF07282"/>
    </source>
</evidence>
<keyword evidence="5" id="KW-1185">Reference proteome</keyword>
<organism evidence="4 5">
    <name type="scientific">Linnemannia elongata AG-77</name>
    <dbReference type="NCBI Taxonomy" id="1314771"/>
    <lineage>
        <taxon>Eukaryota</taxon>
        <taxon>Fungi</taxon>
        <taxon>Fungi incertae sedis</taxon>
        <taxon>Mucoromycota</taxon>
        <taxon>Mortierellomycotina</taxon>
        <taxon>Mortierellomycetes</taxon>
        <taxon>Mortierellales</taxon>
        <taxon>Mortierellaceae</taxon>
        <taxon>Linnemannia</taxon>
    </lineage>
</organism>
<feature type="region of interest" description="Disordered" evidence="2">
    <location>
        <begin position="36"/>
        <end position="60"/>
    </location>
</feature>
<keyword evidence="1" id="KW-0238">DNA-binding</keyword>
<feature type="domain" description="Cas12f1-like TNB" evidence="3">
    <location>
        <begin position="254"/>
        <end position="309"/>
    </location>
</feature>
<dbReference type="InterPro" id="IPR010095">
    <property type="entry name" value="Cas12f1-like_TNB"/>
</dbReference>
<evidence type="ECO:0000256" key="2">
    <source>
        <dbReference type="SAM" id="MobiDB-lite"/>
    </source>
</evidence>
<accession>A0A197JWK9</accession>
<sequence length="341" mass="38255">MDQCATAYPNIYGQGPLARYKIDRINYYRARHNASIPARSSSSSSASTMPLPLNPPALLTPPPGAGSFRYALNNYIRTDGHQLQLLAYDLTKNRQTPGYKEFLKRIEKQYPTQQSMTNAFGQNLESVVVVGIDPGEVSMGEEWRRQHPTAGPADSVDASLWTRKMDDRNRTTFLPSIHDLENALHPTSYASLDAVKSAHQQYFELEPIIHGFYSSSDWKKAVYQHRMAKLAEMDLAIAGVLRMVDQACKDSMALGYKVALVDEYLTSTMCPTCVFKGKKSRLAKPSIRACACVECTRWIHRDGVGAHNIALIGEQYLKSRGWPEALARPLQKVPNLYRLNL</sequence>
<dbReference type="OrthoDB" id="2448982at2759"/>
<proteinExistence type="predicted"/>
<dbReference type="GO" id="GO:0003677">
    <property type="term" value="F:DNA binding"/>
    <property type="evidence" value="ECO:0007669"/>
    <property type="project" value="UniProtKB-KW"/>
</dbReference>